<organism evidence="2 3">
    <name type="scientific">Candidatus Gottesmanbacteria bacterium RBG_16_52_11</name>
    <dbReference type="NCBI Taxonomy" id="1798374"/>
    <lineage>
        <taxon>Bacteria</taxon>
        <taxon>Candidatus Gottesmaniibacteriota</taxon>
    </lineage>
</organism>
<dbReference type="Gene3D" id="2.60.120.10">
    <property type="entry name" value="Jelly Rolls"/>
    <property type="match status" value="1"/>
</dbReference>
<dbReference type="SUPFAM" id="SSF51182">
    <property type="entry name" value="RmlC-like cupins"/>
    <property type="match status" value="1"/>
</dbReference>
<comment type="caution">
    <text evidence="2">The sequence shown here is derived from an EMBL/GenBank/DDBJ whole genome shotgun (WGS) entry which is preliminary data.</text>
</comment>
<dbReference type="Proteomes" id="UP000178448">
    <property type="component" value="Unassembled WGS sequence"/>
</dbReference>
<dbReference type="InterPro" id="IPR014710">
    <property type="entry name" value="RmlC-like_jellyroll"/>
</dbReference>
<protein>
    <submittedName>
        <fullName evidence="2">Uncharacterized protein</fullName>
    </submittedName>
</protein>
<sequence length="227" mass="24623">MGASEVTFERTNPELRADVLVIQAVSSDNPDSPDLSHPLIGDFCGKLGIDTGILAGLLKQNPDFSGLTVTGPEEFPITNENGDVAEEVRLWIADLPGIGQTEVSINRLYPAATKWRDATSSHRITRDDNQGDFEIMYGLAGEFVLTLPDAVQPVDGVPRATAGRDDIYVSPGTLVIIPAPRANGWVKVTSEPCSFVYVCNPPWNQDLIVPTPDSGPPRPRQADFWPE</sequence>
<evidence type="ECO:0000256" key="1">
    <source>
        <dbReference type="SAM" id="MobiDB-lite"/>
    </source>
</evidence>
<dbReference type="AlphaFoldDB" id="A0A1F5YNS9"/>
<evidence type="ECO:0000313" key="3">
    <source>
        <dbReference type="Proteomes" id="UP000178448"/>
    </source>
</evidence>
<accession>A0A1F5YNS9</accession>
<evidence type="ECO:0000313" key="2">
    <source>
        <dbReference type="EMBL" id="OGG01754.1"/>
    </source>
</evidence>
<name>A0A1F5YNS9_9BACT</name>
<feature type="region of interest" description="Disordered" evidence="1">
    <location>
        <begin position="208"/>
        <end position="227"/>
    </location>
</feature>
<dbReference type="EMBL" id="MFJD01000010">
    <property type="protein sequence ID" value="OGG01754.1"/>
    <property type="molecule type" value="Genomic_DNA"/>
</dbReference>
<gene>
    <name evidence="2" type="ORF">A2Z33_00235</name>
</gene>
<reference evidence="2 3" key="1">
    <citation type="journal article" date="2016" name="Nat. Commun.">
        <title>Thousands of microbial genomes shed light on interconnected biogeochemical processes in an aquifer system.</title>
        <authorList>
            <person name="Anantharaman K."/>
            <person name="Brown C.T."/>
            <person name="Hug L.A."/>
            <person name="Sharon I."/>
            <person name="Castelle C.J."/>
            <person name="Probst A.J."/>
            <person name="Thomas B.C."/>
            <person name="Singh A."/>
            <person name="Wilkins M.J."/>
            <person name="Karaoz U."/>
            <person name="Brodie E.L."/>
            <person name="Williams K.H."/>
            <person name="Hubbard S.S."/>
            <person name="Banfield J.F."/>
        </authorList>
    </citation>
    <scope>NUCLEOTIDE SEQUENCE [LARGE SCALE GENOMIC DNA]</scope>
</reference>
<dbReference type="InterPro" id="IPR011051">
    <property type="entry name" value="RmlC_Cupin_sf"/>
</dbReference>
<proteinExistence type="predicted"/>